<dbReference type="InterPro" id="IPR029063">
    <property type="entry name" value="SAM-dependent_MTases_sf"/>
</dbReference>
<accession>A0A0G1CIY1</accession>
<proteinExistence type="predicted"/>
<dbReference type="STRING" id="1618436.UV59_C0007G0022"/>
<dbReference type="PANTHER" id="PTHR40036">
    <property type="entry name" value="MACROCIN O-METHYLTRANSFERASE"/>
    <property type="match status" value="1"/>
</dbReference>
<organism evidence="1 2">
    <name type="scientific">Candidatus Gottesmanbacteria bacterium GW2011_GWA1_43_11</name>
    <dbReference type="NCBI Taxonomy" id="1618436"/>
    <lineage>
        <taxon>Bacteria</taxon>
        <taxon>Candidatus Gottesmaniibacteriota</taxon>
    </lineage>
</organism>
<dbReference type="SUPFAM" id="SSF53335">
    <property type="entry name" value="S-adenosyl-L-methionine-dependent methyltransferases"/>
    <property type="match status" value="1"/>
</dbReference>
<keyword evidence="1" id="KW-0489">Methyltransferase</keyword>
<dbReference type="GO" id="GO:0008168">
    <property type="term" value="F:methyltransferase activity"/>
    <property type="evidence" value="ECO:0007669"/>
    <property type="project" value="UniProtKB-KW"/>
</dbReference>
<keyword evidence="1" id="KW-0808">Transferase</keyword>
<comment type="caution">
    <text evidence="1">The sequence shown here is derived from an EMBL/GenBank/DDBJ whole genome shotgun (WGS) entry which is preliminary data.</text>
</comment>
<name>A0A0G1CIY1_9BACT</name>
<reference evidence="1 2" key="1">
    <citation type="journal article" date="2015" name="Nature">
        <title>rRNA introns, odd ribosomes, and small enigmatic genomes across a large radiation of phyla.</title>
        <authorList>
            <person name="Brown C.T."/>
            <person name="Hug L.A."/>
            <person name="Thomas B.C."/>
            <person name="Sharon I."/>
            <person name="Castelle C.J."/>
            <person name="Singh A."/>
            <person name="Wilkins M.J."/>
            <person name="Williams K.H."/>
            <person name="Banfield J.F."/>
        </authorList>
    </citation>
    <scope>NUCLEOTIDE SEQUENCE [LARGE SCALE GENOMIC DNA]</scope>
</reference>
<dbReference type="Pfam" id="PF05711">
    <property type="entry name" value="TylF"/>
    <property type="match status" value="1"/>
</dbReference>
<dbReference type="Gene3D" id="3.40.50.150">
    <property type="entry name" value="Vaccinia Virus protein VP39"/>
    <property type="match status" value="1"/>
</dbReference>
<dbReference type="EMBL" id="LCFB01000007">
    <property type="protein sequence ID" value="KKS85439.1"/>
    <property type="molecule type" value="Genomic_DNA"/>
</dbReference>
<gene>
    <name evidence="1" type="ORF">UV59_C0007G0022</name>
</gene>
<dbReference type="GO" id="GO:0032259">
    <property type="term" value="P:methylation"/>
    <property type="evidence" value="ECO:0007669"/>
    <property type="project" value="UniProtKB-KW"/>
</dbReference>
<dbReference type="InterPro" id="IPR008884">
    <property type="entry name" value="TylF_MeTrfase"/>
</dbReference>
<dbReference type="PANTHER" id="PTHR40036:SF1">
    <property type="entry name" value="MACROCIN O-METHYLTRANSFERASE"/>
    <property type="match status" value="1"/>
</dbReference>
<dbReference type="Proteomes" id="UP000034543">
    <property type="component" value="Unassembled WGS sequence"/>
</dbReference>
<sequence>MNSYQCPKSKFRIPKIWLVRFLDKTYRNIFQGFTPVNACVTDTMNRIFRFANKLSILNTGDYYEFGVYKGYSLWHAQQVSLQCGNPHMRYFGFDCFSGLPKPTGIDDSGDFYEGEFFCTKEVVADNIKTHGGDLSKINLIKGYFDKTLTKGTQKKYKMKKIAIAFIDCDYYSSAKVVLEFIKDLLMVNTLIVFDDWNAFRQPGKKGEQLAFLEFTQKYPRIKLRKEFSYCWHGQVFRVTHCHEN</sequence>
<dbReference type="AlphaFoldDB" id="A0A0G1CIY1"/>
<evidence type="ECO:0000313" key="2">
    <source>
        <dbReference type="Proteomes" id="UP000034543"/>
    </source>
</evidence>
<evidence type="ECO:0000313" key="1">
    <source>
        <dbReference type="EMBL" id="KKS85439.1"/>
    </source>
</evidence>
<protein>
    <submittedName>
        <fullName evidence="1">Methyltransferase</fullName>
    </submittedName>
</protein>